<evidence type="ECO:0000256" key="3">
    <source>
        <dbReference type="ARBA" id="ARBA00022827"/>
    </source>
</evidence>
<comment type="similarity">
    <text evidence="1">Belongs to the paxM FAD-dependent monooxygenase family.</text>
</comment>
<dbReference type="EMBL" id="MU853238">
    <property type="protein sequence ID" value="KAK4120527.1"/>
    <property type="molecule type" value="Genomic_DNA"/>
</dbReference>
<dbReference type="RefSeq" id="XP_062644298.1">
    <property type="nucleotide sequence ID" value="XM_062790126.1"/>
</dbReference>
<keyword evidence="4" id="KW-0560">Oxidoreductase</keyword>
<keyword evidence="8" id="KW-1185">Reference proteome</keyword>
<dbReference type="PANTHER" id="PTHR13789:SF309">
    <property type="entry name" value="PUTATIVE (AFU_ORTHOLOGUE AFUA_6G14510)-RELATED"/>
    <property type="match status" value="1"/>
</dbReference>
<keyword evidence="5" id="KW-0503">Monooxygenase</keyword>
<evidence type="ECO:0000259" key="6">
    <source>
        <dbReference type="Pfam" id="PF01494"/>
    </source>
</evidence>
<keyword evidence="3" id="KW-0274">FAD</keyword>
<evidence type="ECO:0000256" key="2">
    <source>
        <dbReference type="ARBA" id="ARBA00022630"/>
    </source>
</evidence>
<dbReference type="PRINTS" id="PR00420">
    <property type="entry name" value="RNGMNOXGNASE"/>
</dbReference>
<feature type="domain" description="FAD-binding" evidence="6">
    <location>
        <begin position="3"/>
        <end position="187"/>
    </location>
</feature>
<dbReference type="InterPro" id="IPR036188">
    <property type="entry name" value="FAD/NAD-bd_sf"/>
</dbReference>
<dbReference type="SUPFAM" id="SSF51905">
    <property type="entry name" value="FAD/NAD(P)-binding domain"/>
    <property type="match status" value="1"/>
</dbReference>
<reference evidence="7" key="2">
    <citation type="submission" date="2023-05" db="EMBL/GenBank/DDBJ databases">
        <authorList>
            <consortium name="Lawrence Berkeley National Laboratory"/>
            <person name="Steindorff A."/>
            <person name="Hensen N."/>
            <person name="Bonometti L."/>
            <person name="Westerberg I."/>
            <person name="Brannstrom I.O."/>
            <person name="Guillou S."/>
            <person name="Cros-Aarteil S."/>
            <person name="Calhoun S."/>
            <person name="Haridas S."/>
            <person name="Kuo A."/>
            <person name="Mondo S."/>
            <person name="Pangilinan J."/>
            <person name="Riley R."/>
            <person name="Labutti K."/>
            <person name="Andreopoulos B."/>
            <person name="Lipzen A."/>
            <person name="Chen C."/>
            <person name="Yanf M."/>
            <person name="Daum C."/>
            <person name="Ng V."/>
            <person name="Clum A."/>
            <person name="Ohm R."/>
            <person name="Martin F."/>
            <person name="Silar P."/>
            <person name="Natvig D."/>
            <person name="Lalanne C."/>
            <person name="Gautier V."/>
            <person name="Ament-Velasquez S.L."/>
            <person name="Kruys A."/>
            <person name="Hutchinson M.I."/>
            <person name="Powell A.J."/>
            <person name="Barry K."/>
            <person name="Miller A.N."/>
            <person name="Grigoriev I.V."/>
            <person name="Debuchy R."/>
            <person name="Gladieux P."/>
            <person name="Thoren M.H."/>
            <person name="Johannesson H."/>
        </authorList>
    </citation>
    <scope>NUCLEOTIDE SEQUENCE</scope>
    <source>
        <strain evidence="7">CBS 731.68</strain>
    </source>
</reference>
<dbReference type="PANTHER" id="PTHR13789">
    <property type="entry name" value="MONOOXYGENASE"/>
    <property type="match status" value="1"/>
</dbReference>
<evidence type="ECO:0000313" key="8">
    <source>
        <dbReference type="Proteomes" id="UP001302602"/>
    </source>
</evidence>
<gene>
    <name evidence="7" type="ORF">N657DRAFT_602797</name>
</gene>
<proteinExistence type="inferred from homology"/>
<feature type="domain" description="FAD-binding" evidence="6">
    <location>
        <begin position="320"/>
        <end position="385"/>
    </location>
</feature>
<dbReference type="InterPro" id="IPR002938">
    <property type="entry name" value="FAD-bd"/>
</dbReference>
<keyword evidence="2" id="KW-0285">Flavoprotein</keyword>
<organism evidence="7 8">
    <name type="scientific">Parathielavia appendiculata</name>
    <dbReference type="NCBI Taxonomy" id="2587402"/>
    <lineage>
        <taxon>Eukaryota</taxon>
        <taxon>Fungi</taxon>
        <taxon>Dikarya</taxon>
        <taxon>Ascomycota</taxon>
        <taxon>Pezizomycotina</taxon>
        <taxon>Sordariomycetes</taxon>
        <taxon>Sordariomycetidae</taxon>
        <taxon>Sordariales</taxon>
        <taxon>Chaetomiaceae</taxon>
        <taxon>Parathielavia</taxon>
    </lineage>
</organism>
<evidence type="ECO:0000256" key="4">
    <source>
        <dbReference type="ARBA" id="ARBA00023002"/>
    </source>
</evidence>
<dbReference type="GO" id="GO:0004497">
    <property type="term" value="F:monooxygenase activity"/>
    <property type="evidence" value="ECO:0007669"/>
    <property type="project" value="UniProtKB-KW"/>
</dbReference>
<evidence type="ECO:0000256" key="1">
    <source>
        <dbReference type="ARBA" id="ARBA00007992"/>
    </source>
</evidence>
<evidence type="ECO:0000256" key="5">
    <source>
        <dbReference type="ARBA" id="ARBA00023033"/>
    </source>
</evidence>
<accession>A0AAN6TTM4</accession>
<dbReference type="Gene3D" id="3.50.50.60">
    <property type="entry name" value="FAD/NAD(P)-binding domain"/>
    <property type="match status" value="1"/>
</dbReference>
<dbReference type="InterPro" id="IPR050493">
    <property type="entry name" value="FAD-dep_Monooxygenase_BioMet"/>
</dbReference>
<dbReference type="GO" id="GO:0071949">
    <property type="term" value="F:FAD binding"/>
    <property type="evidence" value="ECO:0007669"/>
    <property type="project" value="InterPro"/>
</dbReference>
<dbReference type="Proteomes" id="UP001302602">
    <property type="component" value="Unassembled WGS sequence"/>
</dbReference>
<evidence type="ECO:0000313" key="7">
    <source>
        <dbReference type="EMBL" id="KAK4120527.1"/>
    </source>
</evidence>
<sequence length="438" mass="47606">MHAIIVGAGPAGLAAALALHQQSTDSSPIRVTILELRPGIQTLGGAVNLTPLAMRYLDALGVAPRLRPKGAKVSHINMVSHRTGSSLGRLWPNVDAIRVLRQHLVEAMVDTVRAVPNNHIELRYGAKVTSIQELGDASSPQGSIHVRFTDTTTTTTGGGHDDDETMIQGDLVLGCDGIHSFVRGSLVDPTREKTYSGRATAYGFIPVSEPGNAGITAAADGSPVVGISTVITAQLGSLLVTFFEPSLSRLYLAAVIAQPENQKTDGREGKRATGAERDALRSEFSRRFRGGKLAGLEEALERCEEWVSFPVYMLPPGGVWSKGRALLLGDAAHAMPPQGESTGVAIEDAVLLAHVFSRRDRRSIPQMFADYEVLRRPVIQKTYQETLFRWEKVGDKSWFKTVVMDWLTTGVIWFMNSWSKDSFGRDVRELELPTLGSQ</sequence>
<comment type="caution">
    <text evidence="7">The sequence shown here is derived from an EMBL/GenBank/DDBJ whole genome shotgun (WGS) entry which is preliminary data.</text>
</comment>
<name>A0AAN6TTM4_9PEZI</name>
<protein>
    <submittedName>
        <fullName evidence="7">FAD/NAD(P)-binding domain-containing protein</fullName>
    </submittedName>
</protein>
<dbReference type="Pfam" id="PF01494">
    <property type="entry name" value="FAD_binding_3"/>
    <property type="match status" value="2"/>
</dbReference>
<dbReference type="GeneID" id="87826896"/>
<dbReference type="AlphaFoldDB" id="A0AAN6TTM4"/>
<reference evidence="7" key="1">
    <citation type="journal article" date="2023" name="Mol. Phylogenet. Evol.">
        <title>Genome-scale phylogeny and comparative genomics of the fungal order Sordariales.</title>
        <authorList>
            <person name="Hensen N."/>
            <person name="Bonometti L."/>
            <person name="Westerberg I."/>
            <person name="Brannstrom I.O."/>
            <person name="Guillou S."/>
            <person name="Cros-Aarteil S."/>
            <person name="Calhoun S."/>
            <person name="Haridas S."/>
            <person name="Kuo A."/>
            <person name="Mondo S."/>
            <person name="Pangilinan J."/>
            <person name="Riley R."/>
            <person name="LaButti K."/>
            <person name="Andreopoulos B."/>
            <person name="Lipzen A."/>
            <person name="Chen C."/>
            <person name="Yan M."/>
            <person name="Daum C."/>
            <person name="Ng V."/>
            <person name="Clum A."/>
            <person name="Steindorff A."/>
            <person name="Ohm R.A."/>
            <person name="Martin F."/>
            <person name="Silar P."/>
            <person name="Natvig D.O."/>
            <person name="Lalanne C."/>
            <person name="Gautier V."/>
            <person name="Ament-Velasquez S.L."/>
            <person name="Kruys A."/>
            <person name="Hutchinson M.I."/>
            <person name="Powell A.J."/>
            <person name="Barry K."/>
            <person name="Miller A.N."/>
            <person name="Grigoriev I.V."/>
            <person name="Debuchy R."/>
            <person name="Gladieux P."/>
            <person name="Hiltunen Thoren M."/>
            <person name="Johannesson H."/>
        </authorList>
    </citation>
    <scope>NUCLEOTIDE SEQUENCE</scope>
    <source>
        <strain evidence="7">CBS 731.68</strain>
    </source>
</reference>